<dbReference type="PANTHER" id="PTHR43425">
    <property type="entry name" value="OXYGEN-INSENSITIVE NADPH NITROREDUCTASE"/>
    <property type="match status" value="1"/>
</dbReference>
<evidence type="ECO:0000256" key="2">
    <source>
        <dbReference type="ARBA" id="ARBA00022630"/>
    </source>
</evidence>
<dbReference type="InterPro" id="IPR029479">
    <property type="entry name" value="Nitroreductase"/>
</dbReference>
<dbReference type="InterPro" id="IPR000415">
    <property type="entry name" value="Nitroreductase-like"/>
</dbReference>
<dbReference type="Pfam" id="PF00881">
    <property type="entry name" value="Nitroreductase"/>
    <property type="match status" value="1"/>
</dbReference>
<protein>
    <submittedName>
        <fullName evidence="6">Nitroreductase family protein</fullName>
    </submittedName>
</protein>
<keyword evidence="3" id="KW-0288">FMN</keyword>
<dbReference type="InterPro" id="IPR016446">
    <property type="entry name" value="Flavin_OxRdtase_Frp"/>
</dbReference>
<keyword evidence="7" id="KW-1185">Reference proteome</keyword>
<keyword evidence="2" id="KW-0285">Flavoprotein</keyword>
<dbReference type="SUPFAM" id="SSF55469">
    <property type="entry name" value="FMN-dependent nitroreductase-like"/>
    <property type="match status" value="1"/>
</dbReference>
<comment type="similarity">
    <text evidence="1">Belongs to the flavin oxidoreductase frp family.</text>
</comment>
<evidence type="ECO:0000256" key="4">
    <source>
        <dbReference type="ARBA" id="ARBA00023002"/>
    </source>
</evidence>
<evidence type="ECO:0000313" key="6">
    <source>
        <dbReference type="EMBL" id="UUD36981.1"/>
    </source>
</evidence>
<accession>A0ABY5J524</accession>
<evidence type="ECO:0000259" key="5">
    <source>
        <dbReference type="Pfam" id="PF00881"/>
    </source>
</evidence>
<evidence type="ECO:0000256" key="1">
    <source>
        <dbReference type="ARBA" id="ARBA00008366"/>
    </source>
</evidence>
<gene>
    <name evidence="6" type="ORF">NPA09_00145</name>
</gene>
<name>A0ABY5J524_9BACT</name>
<sequence>MKNFYDAVLERRRVRVYKNEPLTKDQENKIIEAINLAPSSSNWNVSSAVVVTDKKILKQLSDLAPFSTHLKTAPMLVVFLADNNRMNYAKAKHPKVAYNNHSSESYTTAIGDAFIQATMAQDMAISLGLGTCFLGLSRVLVEPINKLLNIKGQAFPVIMMSIGAPDENPKLTPKLNRVFNNKYDQTKLEKEVEAYAPVINEHVKSNGFNFDYFEKSVTSAANYPMQTEVIEKIWKLELKK</sequence>
<dbReference type="RefSeq" id="WP_165036254.1">
    <property type="nucleotide sequence ID" value="NZ_CP101808.1"/>
</dbReference>
<dbReference type="Gene3D" id="3.40.109.10">
    <property type="entry name" value="NADH Oxidase"/>
    <property type="match status" value="1"/>
</dbReference>
<dbReference type="PANTHER" id="PTHR43425:SF2">
    <property type="entry name" value="OXYGEN-INSENSITIVE NADPH NITROREDUCTASE"/>
    <property type="match status" value="1"/>
</dbReference>
<evidence type="ECO:0000313" key="7">
    <source>
        <dbReference type="Proteomes" id="UP001059576"/>
    </source>
</evidence>
<keyword evidence="4" id="KW-0560">Oxidoreductase</keyword>
<reference evidence="6" key="1">
    <citation type="submission" date="2022-07" db="EMBL/GenBank/DDBJ databases">
        <title>Complete genome of Mycoplasma equigenitalium type strain T37.</title>
        <authorList>
            <person name="Spergser J."/>
        </authorList>
    </citation>
    <scope>NUCLEOTIDE SEQUENCE</scope>
    <source>
        <strain evidence="6">T37</strain>
    </source>
</reference>
<proteinExistence type="inferred from homology"/>
<evidence type="ECO:0000256" key="3">
    <source>
        <dbReference type="ARBA" id="ARBA00022643"/>
    </source>
</evidence>
<feature type="domain" description="Nitroreductase" evidence="5">
    <location>
        <begin position="9"/>
        <end position="163"/>
    </location>
</feature>
<dbReference type="Proteomes" id="UP001059576">
    <property type="component" value="Chromosome"/>
</dbReference>
<organism evidence="6 7">
    <name type="scientific">Mycoplasmopsis equigenitalium</name>
    <dbReference type="NCBI Taxonomy" id="114883"/>
    <lineage>
        <taxon>Bacteria</taxon>
        <taxon>Bacillati</taxon>
        <taxon>Mycoplasmatota</taxon>
        <taxon>Mycoplasmoidales</taxon>
        <taxon>Metamycoplasmataceae</taxon>
        <taxon>Mycoplasmopsis</taxon>
    </lineage>
</organism>
<dbReference type="EMBL" id="CP101808">
    <property type="protein sequence ID" value="UUD36981.1"/>
    <property type="molecule type" value="Genomic_DNA"/>
</dbReference>